<protein>
    <recommendedName>
        <fullName evidence="1">Helitron helicase-like domain-containing protein</fullName>
    </recommendedName>
</protein>
<dbReference type="EMBL" id="KN819472">
    <property type="protein sequence ID" value="KIJ09345.1"/>
    <property type="molecule type" value="Genomic_DNA"/>
</dbReference>
<evidence type="ECO:0000313" key="3">
    <source>
        <dbReference type="Proteomes" id="UP000053647"/>
    </source>
</evidence>
<dbReference type="OrthoDB" id="2691631at2759"/>
<dbReference type="Proteomes" id="UP000053647">
    <property type="component" value="Unassembled WGS sequence"/>
</dbReference>
<reference evidence="2 3" key="1">
    <citation type="submission" date="2014-06" db="EMBL/GenBank/DDBJ databases">
        <authorList>
            <consortium name="DOE Joint Genome Institute"/>
            <person name="Kuo A."/>
            <person name="Kohler A."/>
            <person name="Nagy L.G."/>
            <person name="Floudas D."/>
            <person name="Copeland A."/>
            <person name="Barry K.W."/>
            <person name="Cichocki N."/>
            <person name="Veneault-Fourrey C."/>
            <person name="LaButti K."/>
            <person name="Lindquist E.A."/>
            <person name="Lipzen A."/>
            <person name="Lundell T."/>
            <person name="Morin E."/>
            <person name="Murat C."/>
            <person name="Sun H."/>
            <person name="Tunlid A."/>
            <person name="Henrissat B."/>
            <person name="Grigoriev I.V."/>
            <person name="Hibbett D.S."/>
            <person name="Martin F."/>
            <person name="Nordberg H.P."/>
            <person name="Cantor M.N."/>
            <person name="Hua S.X."/>
        </authorList>
    </citation>
    <scope>NUCLEOTIDE SEQUENCE [LARGE SCALE GENOMIC DNA]</scope>
    <source>
        <strain evidence="2 3">ATCC 200175</strain>
    </source>
</reference>
<evidence type="ECO:0000259" key="1">
    <source>
        <dbReference type="Pfam" id="PF14214"/>
    </source>
</evidence>
<feature type="domain" description="Helitron helicase-like" evidence="1">
    <location>
        <begin position="21"/>
        <end position="117"/>
    </location>
</feature>
<evidence type="ECO:0000313" key="2">
    <source>
        <dbReference type="EMBL" id="KIJ09345.1"/>
    </source>
</evidence>
<sequence>LTELVRMWESDPWSKPRTDLQRRALSTLNRLQIISKHVRGSSGYKQWRRNEIRGLIRKFGTPMLFITINPSDICNPLVGLIESIEIAEWQLMRAFDRAVFVTRNPAAAAVFFDEIITGFL</sequence>
<name>A0A0C9T0U5_PAXIN</name>
<accession>A0A0C9T0U5</accession>
<keyword evidence="3" id="KW-1185">Reference proteome</keyword>
<dbReference type="HOGENOM" id="CLU_080483_3_0_1"/>
<feature type="non-terminal residue" evidence="2">
    <location>
        <position position="120"/>
    </location>
</feature>
<proteinExistence type="predicted"/>
<dbReference type="InterPro" id="IPR025476">
    <property type="entry name" value="Helitron_helicase-like"/>
</dbReference>
<dbReference type="Pfam" id="PF14214">
    <property type="entry name" value="Helitron_like_N"/>
    <property type="match status" value="1"/>
</dbReference>
<organism evidence="2 3">
    <name type="scientific">Paxillus involutus ATCC 200175</name>
    <dbReference type="NCBI Taxonomy" id="664439"/>
    <lineage>
        <taxon>Eukaryota</taxon>
        <taxon>Fungi</taxon>
        <taxon>Dikarya</taxon>
        <taxon>Basidiomycota</taxon>
        <taxon>Agaricomycotina</taxon>
        <taxon>Agaricomycetes</taxon>
        <taxon>Agaricomycetidae</taxon>
        <taxon>Boletales</taxon>
        <taxon>Paxilineae</taxon>
        <taxon>Paxillaceae</taxon>
        <taxon>Paxillus</taxon>
    </lineage>
</organism>
<gene>
    <name evidence="2" type="ORF">PAXINDRAFT_31422</name>
</gene>
<dbReference type="AlphaFoldDB" id="A0A0C9T0U5"/>
<feature type="non-terminal residue" evidence="2">
    <location>
        <position position="1"/>
    </location>
</feature>
<reference evidence="3" key="2">
    <citation type="submission" date="2015-01" db="EMBL/GenBank/DDBJ databases">
        <title>Evolutionary Origins and Diversification of the Mycorrhizal Mutualists.</title>
        <authorList>
            <consortium name="DOE Joint Genome Institute"/>
            <consortium name="Mycorrhizal Genomics Consortium"/>
            <person name="Kohler A."/>
            <person name="Kuo A."/>
            <person name="Nagy L.G."/>
            <person name="Floudas D."/>
            <person name="Copeland A."/>
            <person name="Barry K.W."/>
            <person name="Cichocki N."/>
            <person name="Veneault-Fourrey C."/>
            <person name="LaButti K."/>
            <person name="Lindquist E.A."/>
            <person name="Lipzen A."/>
            <person name="Lundell T."/>
            <person name="Morin E."/>
            <person name="Murat C."/>
            <person name="Riley R."/>
            <person name="Ohm R."/>
            <person name="Sun H."/>
            <person name="Tunlid A."/>
            <person name="Henrissat B."/>
            <person name="Grigoriev I.V."/>
            <person name="Hibbett D.S."/>
            <person name="Martin F."/>
        </authorList>
    </citation>
    <scope>NUCLEOTIDE SEQUENCE [LARGE SCALE GENOMIC DNA]</scope>
    <source>
        <strain evidence="3">ATCC 200175</strain>
    </source>
</reference>